<evidence type="ECO:0000259" key="3">
    <source>
        <dbReference type="Pfam" id="PF25917"/>
    </source>
</evidence>
<dbReference type="Gene3D" id="1.10.287.470">
    <property type="entry name" value="Helix hairpin bin"/>
    <property type="match status" value="2"/>
</dbReference>
<organism evidence="4 5">
    <name type="scientific">Leisingera daeponensis</name>
    <dbReference type="NCBI Taxonomy" id="405746"/>
    <lineage>
        <taxon>Bacteria</taxon>
        <taxon>Pseudomonadati</taxon>
        <taxon>Pseudomonadota</taxon>
        <taxon>Alphaproteobacteria</taxon>
        <taxon>Rhodobacterales</taxon>
        <taxon>Roseobacteraceae</taxon>
        <taxon>Leisingera</taxon>
    </lineage>
</organism>
<sequence length="417" mass="45922">MIDTPAPRATEETGRRESAGLRVVIAMLIFSMIGAGIWYGYRFFSVYTPYARTNNANVDGDITWIGPRIPGYAIEILVSDNERVSPGQALVQIDPRDLQDTLREAEAGVAQAQSAISQNDADRDLLHADILVAEADLEAARGTLERVETDYARAEELRNRGAGTEQTLDQRRAELIEARSSVDQATARLEFQKTRTRVIEVNREKAEADLQAALAAADTARQRLEDTRVWAPIAGRVSARNIRLGEYVNTGQRLLAITPENRLWITANYTETMIGRMKPGDRAMITVDALPDAIYCATVESISAASGANFALIPPDNATGNFTKVVRRFPVRLILDPDQEHLDQLRVGMSVSPTVAFGSNATGRSSASVLSNLLYWRGRNFACETDVPVGIPALHRLRLPADADVFKTHMFPAEKTE</sequence>
<dbReference type="InterPro" id="IPR050739">
    <property type="entry name" value="MFP"/>
</dbReference>
<proteinExistence type="predicted"/>
<dbReference type="PANTHER" id="PTHR30386:SF24">
    <property type="entry name" value="MULTIDRUG RESISTANCE EFFLUX PUMP"/>
    <property type="match status" value="1"/>
</dbReference>
<feature type="coiled-coil region" evidence="1">
    <location>
        <begin position="130"/>
        <end position="157"/>
    </location>
</feature>
<evidence type="ECO:0000256" key="1">
    <source>
        <dbReference type="SAM" id="Coils"/>
    </source>
</evidence>
<evidence type="ECO:0000313" key="4">
    <source>
        <dbReference type="EMBL" id="MBY6141837.1"/>
    </source>
</evidence>
<keyword evidence="1" id="KW-0175">Coiled coil</keyword>
<dbReference type="RefSeq" id="WP_222509786.1">
    <property type="nucleotide sequence ID" value="NZ_JAHVJA010000014.1"/>
</dbReference>
<dbReference type="InterPro" id="IPR058625">
    <property type="entry name" value="MdtA-like_BSH"/>
</dbReference>
<dbReference type="EMBL" id="JAHVJA010000014">
    <property type="protein sequence ID" value="MBY6141837.1"/>
    <property type="molecule type" value="Genomic_DNA"/>
</dbReference>
<gene>
    <name evidence="4" type="ORF">KUV26_20560</name>
</gene>
<keyword evidence="2" id="KW-0812">Transmembrane</keyword>
<protein>
    <submittedName>
        <fullName evidence="4">HlyD family secretion protein</fullName>
    </submittedName>
</protein>
<evidence type="ECO:0000256" key="2">
    <source>
        <dbReference type="SAM" id="Phobius"/>
    </source>
</evidence>
<feature type="transmembrane region" description="Helical" evidence="2">
    <location>
        <begin position="21"/>
        <end position="41"/>
    </location>
</feature>
<dbReference type="PANTHER" id="PTHR30386">
    <property type="entry name" value="MEMBRANE FUSION SUBUNIT OF EMRAB-TOLC MULTIDRUG EFFLUX PUMP"/>
    <property type="match status" value="1"/>
</dbReference>
<dbReference type="SUPFAM" id="SSF111369">
    <property type="entry name" value="HlyD-like secretion proteins"/>
    <property type="match status" value="3"/>
</dbReference>
<dbReference type="Proteomes" id="UP000766629">
    <property type="component" value="Unassembled WGS sequence"/>
</dbReference>
<evidence type="ECO:0000313" key="5">
    <source>
        <dbReference type="Proteomes" id="UP000766629"/>
    </source>
</evidence>
<feature type="domain" description="Multidrug resistance protein MdtA-like barrel-sandwich hybrid" evidence="3">
    <location>
        <begin position="65"/>
        <end position="258"/>
    </location>
</feature>
<dbReference type="Gene3D" id="2.40.30.170">
    <property type="match status" value="1"/>
</dbReference>
<comment type="caution">
    <text evidence="4">The sequence shown here is derived from an EMBL/GenBank/DDBJ whole genome shotgun (WGS) entry which is preliminary data.</text>
</comment>
<dbReference type="Gene3D" id="2.40.50.100">
    <property type="match status" value="1"/>
</dbReference>
<name>A0ABS7NKU6_9RHOB</name>
<accession>A0ABS7NKU6</accession>
<keyword evidence="2" id="KW-0472">Membrane</keyword>
<keyword evidence="5" id="KW-1185">Reference proteome</keyword>
<keyword evidence="2" id="KW-1133">Transmembrane helix</keyword>
<dbReference type="Pfam" id="PF25917">
    <property type="entry name" value="BSH_RND"/>
    <property type="match status" value="1"/>
</dbReference>
<reference evidence="4 5" key="1">
    <citation type="submission" date="2021-06" db="EMBL/GenBank/DDBJ databases">
        <title>50 bacteria genomes isolated from Dapeng, Shenzhen, China.</title>
        <authorList>
            <person name="Zheng W."/>
            <person name="Yu S."/>
            <person name="Huang Y."/>
        </authorList>
    </citation>
    <scope>NUCLEOTIDE SEQUENCE [LARGE SCALE GENOMIC DNA]</scope>
    <source>
        <strain evidence="4 5">DP1N14-2</strain>
    </source>
</reference>